<dbReference type="AlphaFoldDB" id="A0A1G7PNL8"/>
<protein>
    <submittedName>
        <fullName evidence="2">Uncharacterized protein</fullName>
    </submittedName>
</protein>
<feature type="transmembrane region" description="Helical" evidence="1">
    <location>
        <begin position="81"/>
        <end position="98"/>
    </location>
</feature>
<evidence type="ECO:0000313" key="2">
    <source>
        <dbReference type="EMBL" id="SDF87000.1"/>
    </source>
</evidence>
<evidence type="ECO:0000313" key="3">
    <source>
        <dbReference type="Proteomes" id="UP000199706"/>
    </source>
</evidence>
<keyword evidence="1" id="KW-0472">Membrane</keyword>
<gene>
    <name evidence="2" type="ORF">SAMN05216466_101356</name>
</gene>
<organism evidence="2 3">
    <name type="scientific">Paraburkholderia phenazinium</name>
    <dbReference type="NCBI Taxonomy" id="60549"/>
    <lineage>
        <taxon>Bacteria</taxon>
        <taxon>Pseudomonadati</taxon>
        <taxon>Pseudomonadota</taxon>
        <taxon>Betaproteobacteria</taxon>
        <taxon>Burkholderiales</taxon>
        <taxon>Burkholderiaceae</taxon>
        <taxon>Paraburkholderia</taxon>
    </lineage>
</organism>
<dbReference type="EMBL" id="FNCJ01000001">
    <property type="protein sequence ID" value="SDF87000.1"/>
    <property type="molecule type" value="Genomic_DNA"/>
</dbReference>
<proteinExistence type="predicted"/>
<accession>A0A1G7PNL8</accession>
<keyword evidence="1" id="KW-1133">Transmembrane helix</keyword>
<feature type="transmembrane region" description="Helical" evidence="1">
    <location>
        <begin position="46"/>
        <end position="69"/>
    </location>
</feature>
<sequence>MTSQPSSPDSGPLTWRAASKRSPLRWPAIVGFAGLIVAAINRSLDLACIFGCLFFATFPVWYFVTGRVFRGQQKPSVGRQMLACLALLIVALLLSPTFRVSHQVFDANHDTTVTLVKRSLLDTIRQPFYSQDELVWGQSNYDVRYVPSTVFCPKYSTRRYPLFAVERNDDLLNVLARSVDDWTSADAAPPPDVLQSFLSRCATEGTAMLDAGLTKESALMQGNVDLFFARAEQEHTDASGDVVLEDAQLPRDIMKKVETFLANDPDHGFHYVDFNLDGIEPVSRGEKPAAPGQPDAVRRLRTSAIAAALKRSEDLARLEARE</sequence>
<evidence type="ECO:0000256" key="1">
    <source>
        <dbReference type="SAM" id="Phobius"/>
    </source>
</evidence>
<keyword evidence="1" id="KW-0812">Transmembrane</keyword>
<dbReference type="Proteomes" id="UP000199706">
    <property type="component" value="Unassembled WGS sequence"/>
</dbReference>
<name>A0A1G7PNL8_9BURK</name>
<dbReference type="RefSeq" id="WP_175771960.1">
    <property type="nucleotide sequence ID" value="NZ_CADERL010000001.1"/>
</dbReference>
<reference evidence="2 3" key="1">
    <citation type="submission" date="2016-10" db="EMBL/GenBank/DDBJ databases">
        <authorList>
            <person name="de Groot N.N."/>
        </authorList>
    </citation>
    <scope>NUCLEOTIDE SEQUENCE [LARGE SCALE GENOMIC DNA]</scope>
    <source>
        <strain evidence="2 3">LMG 2247</strain>
    </source>
</reference>
<feature type="transmembrane region" description="Helical" evidence="1">
    <location>
        <begin position="24"/>
        <end position="40"/>
    </location>
</feature>